<evidence type="ECO:0000256" key="1">
    <source>
        <dbReference type="ARBA" id="ARBA00022729"/>
    </source>
</evidence>
<dbReference type="PROSITE" id="PS01186">
    <property type="entry name" value="EGF_2"/>
    <property type="match status" value="1"/>
</dbReference>
<feature type="domain" description="EGF-like" evidence="5">
    <location>
        <begin position="22"/>
        <end position="35"/>
    </location>
</feature>
<dbReference type="EMBL" id="CAXKWB010032181">
    <property type="protein sequence ID" value="CAL4140782.1"/>
    <property type="molecule type" value="Genomic_DNA"/>
</dbReference>
<dbReference type="InterPro" id="IPR017897">
    <property type="entry name" value="Thrombospondin_3_rpt"/>
</dbReference>
<evidence type="ECO:0000313" key="6">
    <source>
        <dbReference type="EMBL" id="CAL4140782.1"/>
    </source>
</evidence>
<comment type="caution">
    <text evidence="6">The sequence shown here is derived from an EMBL/GenBank/DDBJ whole genome shotgun (WGS) entry which is preliminary data.</text>
</comment>
<dbReference type="GO" id="GO:0005509">
    <property type="term" value="F:calcium ion binding"/>
    <property type="evidence" value="ECO:0007669"/>
    <property type="project" value="UniProtKB-UniRule"/>
</dbReference>
<protein>
    <recommendedName>
        <fullName evidence="5">EGF-like domain-containing protein</fullName>
    </recommendedName>
</protein>
<evidence type="ECO:0000313" key="7">
    <source>
        <dbReference type="Proteomes" id="UP001497623"/>
    </source>
</evidence>
<evidence type="ECO:0000256" key="2">
    <source>
        <dbReference type="ARBA" id="ARBA00022837"/>
    </source>
</evidence>
<dbReference type="GO" id="GO:0007155">
    <property type="term" value="P:cell adhesion"/>
    <property type="evidence" value="ECO:0007669"/>
    <property type="project" value="InterPro"/>
</dbReference>
<sequence length="249" mass="26592">CSHGVRCHINASCLLGFAGYYCECNIGYAGDGSDCGVDKDLDGWPDVDLTCCKVQDHCSADNCPDVPNSGQEDADFNGIGDACDTIIGPHTVGPVNGTTTSFPEEFCRPHNPNKCGTNDTWRTKDSDGDGHMDSCDNCPKQYNLDQADSDDDRVGDVCDTDQDADNDGVDDGVDNCIDVVNPDQSDVDYDGMGDECDNDADDDGIPNAVDNCWLSPNPGQENANNDDFGDVCQDDKDGDCSPDQIDICP</sequence>
<keyword evidence="7" id="KW-1185">Reference proteome</keyword>
<proteinExistence type="predicted"/>
<accession>A0AAV2RS23</accession>
<feature type="region of interest" description="Disordered" evidence="4">
    <location>
        <begin position="144"/>
        <end position="249"/>
    </location>
</feature>
<dbReference type="PANTHER" id="PTHR10199">
    <property type="entry name" value="THROMBOSPONDIN"/>
    <property type="match status" value="1"/>
</dbReference>
<feature type="compositionally biased region" description="Acidic residues" evidence="4">
    <location>
        <begin position="185"/>
        <end position="204"/>
    </location>
</feature>
<keyword evidence="2 3" id="KW-0106">Calcium</keyword>
<dbReference type="InterPro" id="IPR028974">
    <property type="entry name" value="TSP_type-3_rpt"/>
</dbReference>
<dbReference type="InterPro" id="IPR003367">
    <property type="entry name" value="Thrombospondin_3-like_rpt"/>
</dbReference>
<reference evidence="6 7" key="1">
    <citation type="submission" date="2024-05" db="EMBL/GenBank/DDBJ databases">
        <authorList>
            <person name="Wallberg A."/>
        </authorList>
    </citation>
    <scope>NUCLEOTIDE SEQUENCE [LARGE SCALE GENOMIC DNA]</scope>
</reference>
<organism evidence="6 7">
    <name type="scientific">Meganyctiphanes norvegica</name>
    <name type="common">Northern krill</name>
    <name type="synonym">Thysanopoda norvegica</name>
    <dbReference type="NCBI Taxonomy" id="48144"/>
    <lineage>
        <taxon>Eukaryota</taxon>
        <taxon>Metazoa</taxon>
        <taxon>Ecdysozoa</taxon>
        <taxon>Arthropoda</taxon>
        <taxon>Crustacea</taxon>
        <taxon>Multicrustacea</taxon>
        <taxon>Malacostraca</taxon>
        <taxon>Eumalacostraca</taxon>
        <taxon>Eucarida</taxon>
        <taxon>Euphausiacea</taxon>
        <taxon>Euphausiidae</taxon>
        <taxon>Meganyctiphanes</taxon>
    </lineage>
</organism>
<keyword evidence="1" id="KW-0732">Signal</keyword>
<dbReference type="AlphaFoldDB" id="A0AAV2RS23"/>
<dbReference type="InterPro" id="IPR000742">
    <property type="entry name" value="EGF"/>
</dbReference>
<evidence type="ECO:0000256" key="4">
    <source>
        <dbReference type="SAM" id="MobiDB-lite"/>
    </source>
</evidence>
<dbReference type="SUPFAM" id="SSF103647">
    <property type="entry name" value="TSP type-3 repeat"/>
    <property type="match status" value="1"/>
</dbReference>
<feature type="repeat" description="TSP type-3" evidence="3">
    <location>
        <begin position="147"/>
        <end position="184"/>
    </location>
</feature>
<dbReference type="PROSITE" id="PS51234">
    <property type="entry name" value="TSP3"/>
    <property type="match status" value="2"/>
</dbReference>
<evidence type="ECO:0000256" key="3">
    <source>
        <dbReference type="PROSITE-ProRule" id="PRU00634"/>
    </source>
</evidence>
<dbReference type="Pfam" id="PF02412">
    <property type="entry name" value="TSP_3"/>
    <property type="match status" value="5"/>
</dbReference>
<gene>
    <name evidence="6" type="ORF">MNOR_LOCUS28730</name>
</gene>
<feature type="repeat" description="TSP type-3" evidence="3">
    <location>
        <begin position="185"/>
        <end position="220"/>
    </location>
</feature>
<name>A0AAV2RS23_MEGNR</name>
<dbReference type="FunFam" id="4.10.1080.10:FF:000001">
    <property type="entry name" value="Thrombospondin 3"/>
    <property type="match status" value="1"/>
</dbReference>
<feature type="non-terminal residue" evidence="6">
    <location>
        <position position="1"/>
    </location>
</feature>
<dbReference type="PANTHER" id="PTHR10199:SF100">
    <property type="entry name" value="THROMBOSPONDIN, ISOFORM A"/>
    <property type="match status" value="1"/>
</dbReference>
<dbReference type="Proteomes" id="UP001497623">
    <property type="component" value="Unassembled WGS sequence"/>
</dbReference>
<feature type="compositionally biased region" description="Acidic residues" evidence="4">
    <location>
        <begin position="147"/>
        <end position="173"/>
    </location>
</feature>
<feature type="non-terminal residue" evidence="6">
    <location>
        <position position="249"/>
    </location>
</feature>
<evidence type="ECO:0000259" key="5">
    <source>
        <dbReference type="PROSITE" id="PS01186"/>
    </source>
</evidence>
<dbReference type="Gene3D" id="4.10.1080.10">
    <property type="entry name" value="TSP type-3 repeat"/>
    <property type="match status" value="2"/>
</dbReference>